<dbReference type="AlphaFoldDB" id="A0A452TEZ8"/>
<reference evidence="1" key="1">
    <citation type="submission" date="2019-03" db="UniProtKB">
        <authorList>
            <consortium name="Ensembl"/>
        </authorList>
    </citation>
    <scope>IDENTIFICATION</scope>
</reference>
<dbReference type="Gene3D" id="3.30.1490.80">
    <property type="match status" value="1"/>
</dbReference>
<sequence>MELNVMEVTCSLAPFVGTTELGNHVLFLKSSTNRGEQNELPVFPEFYSDLLKSLRPAAKSVGMATGWESLLRDEQQLEELARQAVDRALAEGVLLRTSQEPSSSDVVSYAPFTLSLTGPQCPAGAGLCRANGLQHAGGCCQPGCRLPGADALQHHQEGQLYRSSL</sequence>
<dbReference type="GO" id="GO:0005524">
    <property type="term" value="F:ATP binding"/>
    <property type="evidence" value="ECO:0007669"/>
    <property type="project" value="InterPro"/>
</dbReference>
<dbReference type="GO" id="GO:0004363">
    <property type="term" value="F:glutathione synthase activity"/>
    <property type="evidence" value="ECO:0007669"/>
    <property type="project" value="InterPro"/>
</dbReference>
<name>A0A452TEZ8_URSMA</name>
<proteinExistence type="predicted"/>
<dbReference type="GeneTree" id="ENSGT00990000213418"/>
<accession>A0A452TEZ8</accession>
<dbReference type="Ensembl" id="ENSUMAT00000007953.1">
    <property type="protein sequence ID" value="ENSUMAP00000006619.1"/>
    <property type="gene ID" value="ENSUMAG00000005187.1"/>
</dbReference>
<organism evidence="1">
    <name type="scientific">Ursus maritimus</name>
    <name type="common">Polar bear</name>
    <name type="synonym">Thalarctos maritimus</name>
    <dbReference type="NCBI Taxonomy" id="29073"/>
    <lineage>
        <taxon>Eukaryota</taxon>
        <taxon>Metazoa</taxon>
        <taxon>Chordata</taxon>
        <taxon>Craniata</taxon>
        <taxon>Vertebrata</taxon>
        <taxon>Euteleostomi</taxon>
        <taxon>Mammalia</taxon>
        <taxon>Eutheria</taxon>
        <taxon>Laurasiatheria</taxon>
        <taxon>Carnivora</taxon>
        <taxon>Caniformia</taxon>
        <taxon>Ursidae</taxon>
        <taxon>Ursus</taxon>
    </lineage>
</organism>
<evidence type="ECO:0000313" key="1">
    <source>
        <dbReference type="Ensembl" id="ENSUMAP00000006619"/>
    </source>
</evidence>
<protein>
    <submittedName>
        <fullName evidence="1">Uncharacterized protein</fullName>
    </submittedName>
</protein>
<dbReference type="InterPro" id="IPR014049">
    <property type="entry name" value="Glutathione_synthase_N_euk"/>
</dbReference>